<organism evidence="1">
    <name type="scientific">Neisseria gonorrhoeae</name>
    <dbReference type="NCBI Taxonomy" id="485"/>
    <lineage>
        <taxon>Bacteria</taxon>
        <taxon>Pseudomonadati</taxon>
        <taxon>Pseudomonadota</taxon>
        <taxon>Betaproteobacteria</taxon>
        <taxon>Neisseriales</taxon>
        <taxon>Neisseriaceae</taxon>
        <taxon>Neisseria</taxon>
    </lineage>
</organism>
<name>A0A378VXX7_NEIGO</name>
<reference evidence="1" key="1">
    <citation type="submission" date="2018-06" db="EMBL/GenBank/DDBJ databases">
        <authorList>
            <consortium name="Pathogen Informatics"/>
            <person name="Doyle S."/>
        </authorList>
    </citation>
    <scope>NUCLEOTIDE SEQUENCE [LARGE SCALE GENOMIC DNA]</scope>
    <source>
        <strain evidence="1">NCTC11421</strain>
    </source>
</reference>
<dbReference type="InterPro" id="IPR010292">
    <property type="entry name" value="Uncharacterised_CreA"/>
</dbReference>
<sequence>MNRLLLLSAAVLPTACGSGETDKIGRASTVFNMLGKTTVSKWKDSTIPTFKGLPVIFRMQKRRLEGMVNLEEDASDASVSCVQTASSISFDETAVRKPKEVFKRGASFAFKSRQIVRYYDPKRKAFAYLVYSDKIVQGSPKNSLSAVSCFGSGIPQTDGVQADTSGKLLAGACIISNPIKNPDKR</sequence>
<evidence type="ECO:0000313" key="1">
    <source>
        <dbReference type="EMBL" id="SUA23979.1"/>
    </source>
</evidence>
<gene>
    <name evidence="1" type="ORF">NCTC11421_01969</name>
</gene>
<dbReference type="Pfam" id="PF05981">
    <property type="entry name" value="CreA"/>
    <property type="match status" value="1"/>
</dbReference>
<dbReference type="AlphaFoldDB" id="A0A378VXX7"/>
<protein>
    <submittedName>
        <fullName evidence="1">CreA protein</fullName>
    </submittedName>
</protein>
<dbReference type="PANTHER" id="PTHR37952:SF2">
    <property type="entry name" value="PROTEIN CREA"/>
    <property type="match status" value="1"/>
</dbReference>
<dbReference type="EMBL" id="UGRI01000001">
    <property type="protein sequence ID" value="SUA23979.1"/>
    <property type="molecule type" value="Genomic_DNA"/>
</dbReference>
<accession>A0A378VXX7</accession>
<dbReference type="PANTHER" id="PTHR37952">
    <property type="match status" value="1"/>
</dbReference>
<proteinExistence type="predicted"/>
<dbReference type="GO" id="GO:0005829">
    <property type="term" value="C:cytosol"/>
    <property type="evidence" value="ECO:0007669"/>
    <property type="project" value="TreeGrafter"/>
</dbReference>